<gene>
    <name evidence="10" type="ORF">CGOC_LOCUS5648</name>
</gene>
<dbReference type="PROSITE" id="PS50929">
    <property type="entry name" value="ABC_TM1F"/>
    <property type="match status" value="1"/>
</dbReference>
<keyword evidence="2 8" id="KW-0812">Transmembrane</keyword>
<protein>
    <recommendedName>
        <fullName evidence="9">ABC transmembrane type-1 domain-containing protein</fullName>
    </recommendedName>
</protein>
<evidence type="ECO:0000256" key="1">
    <source>
        <dbReference type="ARBA" id="ARBA00022448"/>
    </source>
</evidence>
<evidence type="ECO:0000256" key="3">
    <source>
        <dbReference type="ARBA" id="ARBA00022741"/>
    </source>
</evidence>
<keyword evidence="5 8" id="KW-1133">Transmembrane helix</keyword>
<feature type="region of interest" description="Disordered" evidence="7">
    <location>
        <begin position="1"/>
        <end position="34"/>
    </location>
</feature>
<dbReference type="SUPFAM" id="SSF90123">
    <property type="entry name" value="ABC transporter transmembrane region"/>
    <property type="match status" value="1"/>
</dbReference>
<name>A0A3P6TBC6_CYLGO</name>
<sequence>MLKSDEDDSEREDADETRSVASKTSRASKRSRKASQGKKVKLIEDEKTALGRVCVDIQHSRYVSVQVKFSVYMTYFHSMGIIRYFVPFAIALSLNSTLIVARSFWLTDWSNDNTPGADASLAKPLGVRLGVYAVLGFSEVVFLYLALTTLILGGVAASLKLHKPLFHNVLRSPLSYFDVTPLGRFLNRLGKVYLLFPFDFDIDAGFMYSRIQDMETVDLRLSSNFRFLAMAFMNVLQKNIQRGNAFLQTCIIISISVPLFIIVIIPIFIIYIFILVR</sequence>
<accession>A0A3P6TBC6</accession>
<dbReference type="OrthoDB" id="6500128at2759"/>
<evidence type="ECO:0000256" key="5">
    <source>
        <dbReference type="ARBA" id="ARBA00022989"/>
    </source>
</evidence>
<dbReference type="EMBL" id="UYRV01017429">
    <property type="protein sequence ID" value="VDK63188.1"/>
    <property type="molecule type" value="Genomic_DNA"/>
</dbReference>
<feature type="compositionally biased region" description="Acidic residues" evidence="7">
    <location>
        <begin position="1"/>
        <end position="15"/>
    </location>
</feature>
<evidence type="ECO:0000256" key="7">
    <source>
        <dbReference type="SAM" id="MobiDB-lite"/>
    </source>
</evidence>
<reference evidence="10 11" key="1">
    <citation type="submission" date="2018-11" db="EMBL/GenBank/DDBJ databases">
        <authorList>
            <consortium name="Pathogen Informatics"/>
        </authorList>
    </citation>
    <scope>NUCLEOTIDE SEQUENCE [LARGE SCALE GENOMIC DNA]</scope>
</reference>
<evidence type="ECO:0000259" key="9">
    <source>
        <dbReference type="PROSITE" id="PS50929"/>
    </source>
</evidence>
<dbReference type="GO" id="GO:0005524">
    <property type="term" value="F:ATP binding"/>
    <property type="evidence" value="ECO:0007669"/>
    <property type="project" value="UniProtKB-KW"/>
</dbReference>
<proteinExistence type="predicted"/>
<dbReference type="Gene3D" id="1.20.1560.10">
    <property type="entry name" value="ABC transporter type 1, transmembrane domain"/>
    <property type="match status" value="1"/>
</dbReference>
<dbReference type="InterPro" id="IPR011527">
    <property type="entry name" value="ABC1_TM_dom"/>
</dbReference>
<dbReference type="PANTHER" id="PTHR24223">
    <property type="entry name" value="ATP-BINDING CASSETTE SUB-FAMILY C"/>
    <property type="match status" value="1"/>
</dbReference>
<keyword evidence="11" id="KW-1185">Reference proteome</keyword>
<dbReference type="GO" id="GO:0016020">
    <property type="term" value="C:membrane"/>
    <property type="evidence" value="ECO:0007669"/>
    <property type="project" value="InterPro"/>
</dbReference>
<feature type="transmembrane region" description="Helical" evidence="8">
    <location>
        <begin position="141"/>
        <end position="161"/>
    </location>
</feature>
<dbReference type="InterPro" id="IPR050173">
    <property type="entry name" value="ABC_transporter_C-like"/>
</dbReference>
<keyword evidence="4" id="KW-0067">ATP-binding</keyword>
<evidence type="ECO:0000256" key="6">
    <source>
        <dbReference type="ARBA" id="ARBA00023136"/>
    </source>
</evidence>
<evidence type="ECO:0000313" key="11">
    <source>
        <dbReference type="Proteomes" id="UP000271889"/>
    </source>
</evidence>
<organism evidence="10 11">
    <name type="scientific">Cylicostephanus goldi</name>
    <name type="common">Nematode worm</name>
    <dbReference type="NCBI Taxonomy" id="71465"/>
    <lineage>
        <taxon>Eukaryota</taxon>
        <taxon>Metazoa</taxon>
        <taxon>Ecdysozoa</taxon>
        <taxon>Nematoda</taxon>
        <taxon>Chromadorea</taxon>
        <taxon>Rhabditida</taxon>
        <taxon>Rhabditina</taxon>
        <taxon>Rhabditomorpha</taxon>
        <taxon>Strongyloidea</taxon>
        <taxon>Strongylidae</taxon>
        <taxon>Cylicostephanus</taxon>
    </lineage>
</organism>
<feature type="transmembrane region" description="Helical" evidence="8">
    <location>
        <begin position="81"/>
        <end position="105"/>
    </location>
</feature>
<evidence type="ECO:0000313" key="10">
    <source>
        <dbReference type="EMBL" id="VDK63188.1"/>
    </source>
</evidence>
<keyword evidence="1" id="KW-0813">Transport</keyword>
<evidence type="ECO:0000256" key="4">
    <source>
        <dbReference type="ARBA" id="ARBA00022840"/>
    </source>
</evidence>
<dbReference type="AlphaFoldDB" id="A0A3P6TBC6"/>
<keyword evidence="3" id="KW-0547">Nucleotide-binding</keyword>
<dbReference type="Proteomes" id="UP000271889">
    <property type="component" value="Unassembled WGS sequence"/>
</dbReference>
<dbReference type="InterPro" id="IPR036640">
    <property type="entry name" value="ABC1_TM_sf"/>
</dbReference>
<evidence type="ECO:0000256" key="8">
    <source>
        <dbReference type="SAM" id="Phobius"/>
    </source>
</evidence>
<dbReference type="Pfam" id="PF00664">
    <property type="entry name" value="ABC_membrane"/>
    <property type="match status" value="1"/>
</dbReference>
<dbReference type="GO" id="GO:0140359">
    <property type="term" value="F:ABC-type transporter activity"/>
    <property type="evidence" value="ECO:0007669"/>
    <property type="project" value="InterPro"/>
</dbReference>
<dbReference type="PANTHER" id="PTHR24223:SF358">
    <property type="entry name" value="ABC TRANSMEMBRANE TYPE-1 DOMAIN-CONTAINING PROTEIN"/>
    <property type="match status" value="1"/>
</dbReference>
<feature type="transmembrane region" description="Helical" evidence="8">
    <location>
        <begin position="246"/>
        <end position="274"/>
    </location>
</feature>
<evidence type="ECO:0000256" key="2">
    <source>
        <dbReference type="ARBA" id="ARBA00022692"/>
    </source>
</evidence>
<feature type="domain" description="ABC transmembrane type-1" evidence="9">
    <location>
        <begin position="89"/>
        <end position="189"/>
    </location>
</feature>
<keyword evidence="6 8" id="KW-0472">Membrane</keyword>